<evidence type="ECO:0000259" key="8">
    <source>
        <dbReference type="PROSITE" id="PS51192"/>
    </source>
</evidence>
<dbReference type="GO" id="GO:0006310">
    <property type="term" value="P:DNA recombination"/>
    <property type="evidence" value="ECO:0007669"/>
    <property type="project" value="TreeGrafter"/>
</dbReference>
<dbReference type="GO" id="GO:0003677">
    <property type="term" value="F:DNA binding"/>
    <property type="evidence" value="ECO:0007669"/>
    <property type="project" value="UniProtKB-KW"/>
</dbReference>
<dbReference type="GO" id="GO:0043138">
    <property type="term" value="F:3'-5' DNA helicase activity"/>
    <property type="evidence" value="ECO:0007669"/>
    <property type="project" value="UniProtKB-EC"/>
</dbReference>
<evidence type="ECO:0000313" key="11">
    <source>
        <dbReference type="Proteomes" id="UP000664795"/>
    </source>
</evidence>
<keyword evidence="10" id="KW-0378">Hydrolase</keyword>
<evidence type="ECO:0000256" key="3">
    <source>
        <dbReference type="ARBA" id="ARBA00022840"/>
    </source>
</evidence>
<dbReference type="Pfam" id="PF00271">
    <property type="entry name" value="Helicase_C"/>
    <property type="match status" value="1"/>
</dbReference>
<dbReference type="Pfam" id="PF04480">
    <property type="entry name" value="DUF559"/>
    <property type="match status" value="1"/>
</dbReference>
<organism evidence="10 11">
    <name type="scientific">Fibrella aquatilis</name>
    <dbReference type="NCBI Taxonomy" id="2817059"/>
    <lineage>
        <taxon>Bacteria</taxon>
        <taxon>Pseudomonadati</taxon>
        <taxon>Bacteroidota</taxon>
        <taxon>Cytophagia</taxon>
        <taxon>Cytophagales</taxon>
        <taxon>Spirosomataceae</taxon>
        <taxon>Fibrella</taxon>
    </lineage>
</organism>
<evidence type="ECO:0000256" key="4">
    <source>
        <dbReference type="ARBA" id="ARBA00023125"/>
    </source>
</evidence>
<keyword evidence="5" id="KW-0413">Isomerase</keyword>
<dbReference type="EC" id="5.6.2.4" evidence="7"/>
<comment type="caution">
    <text evidence="10">The sequence shown here is derived from an EMBL/GenBank/DDBJ whole genome shotgun (WGS) entry which is preliminary data.</text>
</comment>
<dbReference type="InterPro" id="IPR001650">
    <property type="entry name" value="Helicase_C-like"/>
</dbReference>
<dbReference type="Pfam" id="PF00270">
    <property type="entry name" value="DEAD"/>
    <property type="match status" value="1"/>
</dbReference>
<comment type="catalytic activity">
    <reaction evidence="6">
        <text>Couples ATP hydrolysis with the unwinding of duplex DNA by translocating in the 3'-5' direction.</text>
        <dbReference type="EC" id="5.6.2.4"/>
    </reaction>
</comment>
<dbReference type="PROSITE" id="PS51194">
    <property type="entry name" value="HELICASE_CTER"/>
    <property type="match status" value="1"/>
</dbReference>
<name>A0A939G7H4_9BACT</name>
<dbReference type="PANTHER" id="PTHR13710:SF105">
    <property type="entry name" value="ATP-DEPENDENT DNA HELICASE Q1"/>
    <property type="match status" value="1"/>
</dbReference>
<accession>A0A939G7H4</accession>
<evidence type="ECO:0000259" key="9">
    <source>
        <dbReference type="PROSITE" id="PS51194"/>
    </source>
</evidence>
<gene>
    <name evidence="10" type="ORF">J2I48_15595</name>
</gene>
<dbReference type="CDD" id="cd17920">
    <property type="entry name" value="DEXHc_RecQ"/>
    <property type="match status" value="1"/>
</dbReference>
<comment type="similarity">
    <text evidence="1">Belongs to the helicase family. RecQ subfamily.</text>
</comment>
<dbReference type="Gene3D" id="3.40.50.300">
    <property type="entry name" value="P-loop containing nucleotide triphosphate hydrolases"/>
    <property type="match status" value="2"/>
</dbReference>
<keyword evidence="4" id="KW-0238">DNA-binding</keyword>
<dbReference type="InterPro" id="IPR027417">
    <property type="entry name" value="P-loop_NTPase"/>
</dbReference>
<dbReference type="InterPro" id="IPR007569">
    <property type="entry name" value="DUF559"/>
</dbReference>
<dbReference type="Gene3D" id="3.40.960.10">
    <property type="entry name" value="VSR Endonuclease"/>
    <property type="match status" value="1"/>
</dbReference>
<feature type="domain" description="Helicase ATP-binding" evidence="8">
    <location>
        <begin position="421"/>
        <end position="595"/>
    </location>
</feature>
<dbReference type="InterPro" id="IPR014001">
    <property type="entry name" value="Helicase_ATP-bd"/>
</dbReference>
<reference evidence="10 11" key="1">
    <citation type="submission" date="2021-03" db="EMBL/GenBank/DDBJ databases">
        <title>Fibrella sp. HMF5036 genome sequencing and assembly.</title>
        <authorList>
            <person name="Kang H."/>
            <person name="Kim H."/>
            <person name="Bae S."/>
            <person name="Joh K."/>
        </authorList>
    </citation>
    <scope>NUCLEOTIDE SEQUENCE [LARGE SCALE GENOMIC DNA]</scope>
    <source>
        <strain evidence="10 11">HMF5036</strain>
    </source>
</reference>
<dbReference type="PROSITE" id="PS51192">
    <property type="entry name" value="HELICASE_ATP_BIND_1"/>
    <property type="match status" value="1"/>
</dbReference>
<keyword evidence="10" id="KW-0347">Helicase</keyword>
<evidence type="ECO:0000256" key="6">
    <source>
        <dbReference type="ARBA" id="ARBA00034617"/>
    </source>
</evidence>
<evidence type="ECO:0000256" key="2">
    <source>
        <dbReference type="ARBA" id="ARBA00022741"/>
    </source>
</evidence>
<dbReference type="RefSeq" id="WP_207336396.1">
    <property type="nucleotide sequence ID" value="NZ_JAFMYU010000012.1"/>
</dbReference>
<dbReference type="GO" id="GO:0005524">
    <property type="term" value="F:ATP binding"/>
    <property type="evidence" value="ECO:0007669"/>
    <property type="project" value="UniProtKB-KW"/>
</dbReference>
<keyword evidence="2" id="KW-0547">Nucleotide-binding</keyword>
<keyword evidence="11" id="KW-1185">Reference proteome</keyword>
<dbReference type="GO" id="GO:0009378">
    <property type="term" value="F:four-way junction helicase activity"/>
    <property type="evidence" value="ECO:0007669"/>
    <property type="project" value="TreeGrafter"/>
</dbReference>
<evidence type="ECO:0000256" key="1">
    <source>
        <dbReference type="ARBA" id="ARBA00005446"/>
    </source>
</evidence>
<evidence type="ECO:0000313" key="10">
    <source>
        <dbReference type="EMBL" id="MBO0932435.1"/>
    </source>
</evidence>
<dbReference type="SMART" id="SM00487">
    <property type="entry name" value="DEXDc"/>
    <property type="match status" value="1"/>
</dbReference>
<dbReference type="SMART" id="SM00490">
    <property type="entry name" value="HELICc"/>
    <property type="match status" value="1"/>
</dbReference>
<dbReference type="Proteomes" id="UP000664795">
    <property type="component" value="Unassembled WGS sequence"/>
</dbReference>
<feature type="domain" description="Helicase C-terminal" evidence="9">
    <location>
        <begin position="622"/>
        <end position="814"/>
    </location>
</feature>
<sequence length="1206" mass="137674">MSAKAFTASYNRTNPNFIIQNLPSNYVTDVFTPTICVLKNLLQRGKPTGLSQFLEGRLGSDAQDQNQFALIDSDLPNWERTIRGDEKNDFYPARDFYETIIPGYLPEYAFIRSLILPEAFISDIIPESDTDKFTQQQVDFYLPQAFVVIEIDGSQHKESAQQWDDQQRDTYLQAHGVKVIRFVVADLLAKNEAFAKSISDLCQRLAEHESRLRQYRLNAAMPLTEQPKRKLQLAAIMRFQLLMLELLHRGEIRLTDKQWRFNLREHDATDFAKLALDDLFIWFGHLLKLQAPHKVGKTYKLRFDPELRPAYIINPVAIREAFPADNGINIDFSVLKRWTDEADTNSNTLFVRTDYIDEYHAVIGKQLSCPLLTNHFRVSTASPVQYHIVYEGKHKNENSLDFFLKNLFDYPKFRSGQLGIIANALNLRTTIGLLPTGSGKSICFQLPALLQPALSFVVCPIKALMRDQAQDLQKAGINQIAYINSELSATEKARAQQQFGEGRYFFVFVSPERFQSQTFRDALTAAYAENPIAYGVIDEAHCLSEWGHDFRTSYLNLIKTIKSHCPAATLVGLTATASLNVLKDLKAEMGVDDSNDVKTLPDYGREELTFEVIDDGGKKLDYLTKRLKLYQGKSLGNSQRETAGELSDKFGCGLIFTPNVNGGKGCYSVANSLATTLNETVKWYAGSIPTITSYSKNSEGQSKKEVRGIMAESEFDIYKQNVQDEYKKNGFSLMVATKAFGMGINKPNIRITAHYGLPASMESLYQEAGRAGRDKGDANCLIFLTKERYPDVISTILSKDTFLEDIKSACDNLGPEEQFDVFSQLFLLTNGLGTVLDDVKDLKELTLKLIDNQDKGSIVIRVDGETNAGKTEKAIYRLMLLGLVEDWTVTWKFPGRTFKVILKPEWNAEYCQKALMEHIVKYEPDFQLNQFAKQYPAYFANYDADKFNQKVLKLYMKVLVVWTYVSIVANRKQSLKTVYENCLKEVEGHYKPGEFKRALEDYFKFDDVSYVLQGISEQTLIDLTVKQIQSWFYNFFRFTAPARSSLSTDKTRSLIPTDEVEFGKSRFILTDEIKTMQAQLSRVLEARGNNTGLNMMSGLVRALNDDYEDNDGRVRFEEALSALKQTNIVNTFFIGCQRVASHIANREGRYEIAQSILRVFPDQQKHIEQWADSLQLPELLFTDYRQRLNQIKRLNRQLHEQTTRVR</sequence>
<dbReference type="InterPro" id="IPR011545">
    <property type="entry name" value="DEAD/DEAH_box_helicase_dom"/>
</dbReference>
<dbReference type="PANTHER" id="PTHR13710">
    <property type="entry name" value="DNA HELICASE RECQ FAMILY MEMBER"/>
    <property type="match status" value="1"/>
</dbReference>
<dbReference type="EMBL" id="JAFMYU010000012">
    <property type="protein sequence ID" value="MBO0932435.1"/>
    <property type="molecule type" value="Genomic_DNA"/>
</dbReference>
<dbReference type="AlphaFoldDB" id="A0A939G7H4"/>
<protein>
    <recommendedName>
        <fullName evidence="7">DNA 3'-5' helicase</fullName>
        <ecNumber evidence="7">5.6.2.4</ecNumber>
    </recommendedName>
</protein>
<proteinExistence type="inferred from homology"/>
<evidence type="ECO:0000256" key="7">
    <source>
        <dbReference type="ARBA" id="ARBA00034808"/>
    </source>
</evidence>
<dbReference type="SUPFAM" id="SSF52540">
    <property type="entry name" value="P-loop containing nucleoside triphosphate hydrolases"/>
    <property type="match status" value="1"/>
</dbReference>
<dbReference type="GO" id="GO:0006281">
    <property type="term" value="P:DNA repair"/>
    <property type="evidence" value="ECO:0007669"/>
    <property type="project" value="TreeGrafter"/>
</dbReference>
<evidence type="ECO:0000256" key="5">
    <source>
        <dbReference type="ARBA" id="ARBA00023235"/>
    </source>
</evidence>
<keyword evidence="3" id="KW-0067">ATP-binding</keyword>
<dbReference type="GO" id="GO:0005694">
    <property type="term" value="C:chromosome"/>
    <property type="evidence" value="ECO:0007669"/>
    <property type="project" value="TreeGrafter"/>
</dbReference>
<dbReference type="GO" id="GO:0005737">
    <property type="term" value="C:cytoplasm"/>
    <property type="evidence" value="ECO:0007669"/>
    <property type="project" value="TreeGrafter"/>
</dbReference>